<reference evidence="1" key="2">
    <citation type="submission" date="2018-07" db="EMBL/GenBank/DDBJ databases">
        <authorList>
            <consortium name="GenomeTrakr network: Whole genome sequencing for foodborne pathogen traceback"/>
        </authorList>
    </citation>
    <scope>NUCLEOTIDE SEQUENCE</scope>
    <source>
        <strain evidence="1">FDA00002273</strain>
    </source>
</reference>
<comment type="caution">
    <text evidence="2">The sequence shown here is derived from an EMBL/GenBank/DDBJ whole genome shotgun (WGS) entry which is preliminary data.</text>
</comment>
<dbReference type="EMBL" id="DAAHAU010000004">
    <property type="protein sequence ID" value="HAB5348416.1"/>
    <property type="molecule type" value="Genomic_DNA"/>
</dbReference>
<reference evidence="2" key="3">
    <citation type="submission" date="2019-10" db="EMBL/GenBank/DDBJ databases">
        <authorList>
            <consortium name="NCBI Pathogen Detection Project"/>
        </authorList>
    </citation>
    <scope>NUCLEOTIDE SEQUENCE</scope>
    <source>
        <strain evidence="2">Salmonella enterica</strain>
    </source>
</reference>
<name>A0A3U0C1S5_SALET</name>
<accession>A0A3U0C1S5</accession>
<evidence type="ECO:0000313" key="2">
    <source>
        <dbReference type="EMBL" id="HAB5348416.1"/>
    </source>
</evidence>
<organism evidence="2">
    <name type="scientific">Salmonella enterica I</name>
    <dbReference type="NCBI Taxonomy" id="59201"/>
    <lineage>
        <taxon>Bacteria</taxon>
        <taxon>Pseudomonadati</taxon>
        <taxon>Pseudomonadota</taxon>
        <taxon>Gammaproteobacteria</taxon>
        <taxon>Enterobacterales</taxon>
        <taxon>Enterobacteriaceae</taxon>
        <taxon>Salmonella</taxon>
    </lineage>
</organism>
<dbReference type="AlphaFoldDB" id="A0A3U0C1S5"/>
<sequence>MKYKKIRVSYDTEVTGNVNGVYSVEIKDRLSFKSKEDKKYFEGFFLKNSKDYNRVMIDDFKCIDVNKIQEICFFPVRKKIKEIDMIDFCPFKLGLDFLISKKLFDIMNNFNLPPVNKIPTRINTFNTEYFLIGFPMIPQERIDLNKSIFFDTKKRSEFNLKSYDAFINTDFSVKPRKIYPDVFYDVDAIGFQGKGLFFSDRLIDAIQDAGIVGLHVDDTEMEMNP</sequence>
<protein>
    <submittedName>
        <fullName evidence="2">Uncharacterized protein</fullName>
    </submittedName>
</protein>
<dbReference type="EMBL" id="AAIMFY010000002">
    <property type="protein sequence ID" value="ECF7651231.1"/>
    <property type="molecule type" value="Genomic_DNA"/>
</dbReference>
<proteinExistence type="predicted"/>
<evidence type="ECO:0000313" key="1">
    <source>
        <dbReference type="EMBL" id="ECF7651231.1"/>
    </source>
</evidence>
<dbReference type="RefSeq" id="WP_079977318.1">
    <property type="nucleotide sequence ID" value="NZ_JAXIOR010000010.1"/>
</dbReference>
<gene>
    <name evidence="1" type="ORF">AH557_10145</name>
    <name evidence="2" type="ORF">GB091_14430</name>
</gene>
<reference evidence="2" key="1">
    <citation type="journal article" date="2018" name="Genome Biol.">
        <title>SKESA: strategic k-mer extension for scrupulous assemblies.</title>
        <authorList>
            <person name="Souvorov A."/>
            <person name="Agarwala R."/>
            <person name="Lipman D.J."/>
        </authorList>
    </citation>
    <scope>NUCLEOTIDE SEQUENCE</scope>
    <source>
        <strain evidence="2">Salmonella enterica</strain>
    </source>
</reference>